<name>A0A8H3W080_9PEZI</name>
<evidence type="ECO:0000313" key="1">
    <source>
        <dbReference type="EMBL" id="KAF0315917.1"/>
    </source>
</evidence>
<sequence length="113" mass="12223">MAEANKNAAGYGKPDLLFAAILAHAIPSVRLEDYPNSFGRVGGAPGMQMILETFDIISSALGDIIDYPKGLDSAASSSLVHPCWRFGLWCIEGRVLSTIKQTSCRPPNRNIMK</sequence>
<protein>
    <submittedName>
        <fullName evidence="1">Uncharacterized protein</fullName>
    </submittedName>
</protein>
<gene>
    <name evidence="1" type="ORF">GQ607_016850</name>
</gene>
<reference evidence="1 2" key="1">
    <citation type="submission" date="2019-12" db="EMBL/GenBank/DDBJ databases">
        <title>A genome sequence resource for the geographically widespread anthracnose pathogen Colletotrichum asianum.</title>
        <authorList>
            <person name="Meng Y."/>
        </authorList>
    </citation>
    <scope>NUCLEOTIDE SEQUENCE [LARGE SCALE GENOMIC DNA]</scope>
    <source>
        <strain evidence="1 2">ICMP 18580</strain>
    </source>
</reference>
<keyword evidence="2" id="KW-1185">Reference proteome</keyword>
<proteinExistence type="predicted"/>
<organism evidence="1 2">
    <name type="scientific">Colletotrichum asianum</name>
    <dbReference type="NCBI Taxonomy" id="702518"/>
    <lineage>
        <taxon>Eukaryota</taxon>
        <taxon>Fungi</taxon>
        <taxon>Dikarya</taxon>
        <taxon>Ascomycota</taxon>
        <taxon>Pezizomycotina</taxon>
        <taxon>Sordariomycetes</taxon>
        <taxon>Hypocreomycetidae</taxon>
        <taxon>Glomerellales</taxon>
        <taxon>Glomerellaceae</taxon>
        <taxon>Colletotrichum</taxon>
        <taxon>Colletotrichum gloeosporioides species complex</taxon>
    </lineage>
</organism>
<dbReference type="Proteomes" id="UP000434172">
    <property type="component" value="Unassembled WGS sequence"/>
</dbReference>
<dbReference type="OrthoDB" id="4809820at2759"/>
<comment type="caution">
    <text evidence="1">The sequence shown here is derived from an EMBL/GenBank/DDBJ whole genome shotgun (WGS) entry which is preliminary data.</text>
</comment>
<accession>A0A8H3W080</accession>
<dbReference type="AlphaFoldDB" id="A0A8H3W080"/>
<evidence type="ECO:0000313" key="2">
    <source>
        <dbReference type="Proteomes" id="UP000434172"/>
    </source>
</evidence>
<dbReference type="EMBL" id="WOWK01000180">
    <property type="protein sequence ID" value="KAF0315917.1"/>
    <property type="molecule type" value="Genomic_DNA"/>
</dbReference>